<dbReference type="EMBL" id="JANPWE010000014">
    <property type="protein sequence ID" value="MCR6546938.1"/>
    <property type="molecule type" value="Genomic_DNA"/>
</dbReference>
<sequence>MFKGFGKKKGKPDWENRDRGILVFENTGDVIRAENVLKAKGWNIRVMGPPPEIRTGCDLVIEFPLIEELAVMRNLTEVRIKPVQVVPVSSALLEPVDLLQVKEFDKYGKYLMVRAANMKITVDRDTLLIVNISGGGCPDVPYLAGQMVNRHLHEAPKPKDIGHTLCAYALQIAYDRMVEIC</sequence>
<dbReference type="RefSeq" id="WP_089610507.1">
    <property type="nucleotide sequence ID" value="NZ_CP022121.1"/>
</dbReference>
<protein>
    <submittedName>
        <fullName evidence="3">DUF3343 domain-containing protein</fullName>
    </submittedName>
</protein>
<dbReference type="Proteomes" id="UP001524944">
    <property type="component" value="Unassembled WGS sequence"/>
</dbReference>
<dbReference type="Pfam" id="PF11823">
    <property type="entry name" value="Se_S_carrier"/>
    <property type="match status" value="1"/>
</dbReference>
<reference evidence="3 4" key="1">
    <citation type="submission" date="2022-08" db="EMBL/GenBank/DDBJ databases">
        <title>Proteogenomics of the novel Dehalobacterium formicoaceticum strain EZ94 highlights a key role of methyltransferases during anaerobic dichloromethane degradation.</title>
        <authorList>
            <person name="Wasmund K."/>
        </authorList>
    </citation>
    <scope>NUCLEOTIDE SEQUENCE [LARGE SCALE GENOMIC DNA]</scope>
    <source>
        <strain evidence="3 4">EZ94</strain>
    </source>
</reference>
<name>A0ABT1Y8Q4_9FIRM</name>
<evidence type="ECO:0000313" key="4">
    <source>
        <dbReference type="Proteomes" id="UP001524944"/>
    </source>
</evidence>
<comment type="caution">
    <text evidence="3">The sequence shown here is derived from an EMBL/GenBank/DDBJ whole genome shotgun (WGS) entry which is preliminary data.</text>
</comment>
<feature type="domain" description="DUF8182" evidence="2">
    <location>
        <begin position="100"/>
        <end position="180"/>
    </location>
</feature>
<dbReference type="InterPro" id="IPR021778">
    <property type="entry name" value="Se/S_carrier-like"/>
</dbReference>
<gene>
    <name evidence="3" type="ORF">NVS47_15710</name>
</gene>
<organism evidence="3 4">
    <name type="scientific">Dehalobacterium formicoaceticum</name>
    <dbReference type="NCBI Taxonomy" id="51515"/>
    <lineage>
        <taxon>Bacteria</taxon>
        <taxon>Bacillati</taxon>
        <taxon>Bacillota</taxon>
        <taxon>Clostridia</taxon>
        <taxon>Eubacteriales</taxon>
        <taxon>Peptococcaceae</taxon>
        <taxon>Dehalobacterium</taxon>
    </lineage>
</organism>
<dbReference type="InterPro" id="IPR058495">
    <property type="entry name" value="DUF8182"/>
</dbReference>
<keyword evidence="4" id="KW-1185">Reference proteome</keyword>
<feature type="domain" description="Putative Se/S carrier protein-like" evidence="1">
    <location>
        <begin position="20"/>
        <end position="85"/>
    </location>
</feature>
<dbReference type="Pfam" id="PF26554">
    <property type="entry name" value="DUF8182"/>
    <property type="match status" value="1"/>
</dbReference>
<evidence type="ECO:0000313" key="3">
    <source>
        <dbReference type="EMBL" id="MCR6546938.1"/>
    </source>
</evidence>
<proteinExistence type="predicted"/>
<evidence type="ECO:0000259" key="1">
    <source>
        <dbReference type="Pfam" id="PF11823"/>
    </source>
</evidence>
<accession>A0ABT1Y8Q4</accession>
<evidence type="ECO:0000259" key="2">
    <source>
        <dbReference type="Pfam" id="PF26554"/>
    </source>
</evidence>